<accession>A0ABW7FZH1</accession>
<evidence type="ECO:0000313" key="3">
    <source>
        <dbReference type="Proteomes" id="UP001606099"/>
    </source>
</evidence>
<keyword evidence="2" id="KW-0378">Hydrolase</keyword>
<dbReference type="Pfam" id="PF00561">
    <property type="entry name" value="Abhydrolase_1"/>
    <property type="match status" value="1"/>
</dbReference>
<dbReference type="PRINTS" id="PR00111">
    <property type="entry name" value="ABHYDROLASE"/>
</dbReference>
<proteinExistence type="predicted"/>
<dbReference type="EMBL" id="JBIGHZ010000006">
    <property type="protein sequence ID" value="MFG6449701.1"/>
    <property type="molecule type" value="Genomic_DNA"/>
</dbReference>
<keyword evidence="3" id="KW-1185">Reference proteome</keyword>
<comment type="caution">
    <text evidence="2">The sequence shown here is derived from an EMBL/GenBank/DDBJ whole genome shotgun (WGS) entry which is preliminary data.</text>
</comment>
<name>A0ABW7FZH1_9BURK</name>
<feature type="domain" description="AB hydrolase-1" evidence="1">
    <location>
        <begin position="43"/>
        <end position="185"/>
    </location>
</feature>
<organism evidence="2 3">
    <name type="scientific">Roseateles rivi</name>
    <dbReference type="NCBI Taxonomy" id="3299028"/>
    <lineage>
        <taxon>Bacteria</taxon>
        <taxon>Pseudomonadati</taxon>
        <taxon>Pseudomonadota</taxon>
        <taxon>Betaproteobacteria</taxon>
        <taxon>Burkholderiales</taxon>
        <taxon>Sphaerotilaceae</taxon>
        <taxon>Roseateles</taxon>
    </lineage>
</organism>
<dbReference type="InterPro" id="IPR000073">
    <property type="entry name" value="AB_hydrolase_1"/>
</dbReference>
<dbReference type="PANTHER" id="PTHR43194">
    <property type="entry name" value="HYDROLASE ALPHA/BETA FOLD FAMILY"/>
    <property type="match status" value="1"/>
</dbReference>
<gene>
    <name evidence="2" type="ORF">ACG0Z6_15865</name>
</gene>
<dbReference type="Proteomes" id="UP001606099">
    <property type="component" value="Unassembled WGS sequence"/>
</dbReference>
<dbReference type="InterPro" id="IPR029058">
    <property type="entry name" value="AB_hydrolase_fold"/>
</dbReference>
<dbReference type="PANTHER" id="PTHR43194:SF5">
    <property type="entry name" value="PIMELOYL-[ACYL-CARRIER PROTEIN] METHYL ESTER ESTERASE"/>
    <property type="match status" value="1"/>
</dbReference>
<reference evidence="2 3" key="1">
    <citation type="submission" date="2024-08" db="EMBL/GenBank/DDBJ databases">
        <authorList>
            <person name="Lu H."/>
        </authorList>
    </citation>
    <scope>NUCLEOTIDE SEQUENCE [LARGE SCALE GENOMIC DNA]</scope>
    <source>
        <strain evidence="2 3">BYS180W</strain>
    </source>
</reference>
<dbReference type="GO" id="GO:0016787">
    <property type="term" value="F:hydrolase activity"/>
    <property type="evidence" value="ECO:0007669"/>
    <property type="project" value="UniProtKB-KW"/>
</dbReference>
<evidence type="ECO:0000313" key="2">
    <source>
        <dbReference type="EMBL" id="MFG6449701.1"/>
    </source>
</evidence>
<dbReference type="Gene3D" id="3.40.50.1820">
    <property type="entry name" value="alpha/beta hydrolase"/>
    <property type="match status" value="1"/>
</dbReference>
<sequence length="282" mass="29477">MSKPTTPEASSTPLAPPAPLLLTVQGRASFALATPEAQAPLHLLLHGAGHDHAVWADVQAGMAQQGMSCAALDLPGHGRSEGPPLPSIEALAHWVLAWLEAAEVRQPVCLIGHSMGSLVALSAAALLGSRCQALWLVGTAYPMRVSGKLLALAHDTPAEAMALVNRYSHHADLPGLAERLERNMAMMQRNEALAPSLPLLHHDLSLCKHYEAAPAAMPLVSAPSAVVLGEFDQMTPPEAAQALVDGLGAARHVLPCGHALPDEMSQALVGLLARGLPRTQAQ</sequence>
<dbReference type="SUPFAM" id="SSF53474">
    <property type="entry name" value="alpha/beta-Hydrolases"/>
    <property type="match status" value="1"/>
</dbReference>
<evidence type="ECO:0000259" key="1">
    <source>
        <dbReference type="Pfam" id="PF00561"/>
    </source>
</evidence>
<dbReference type="InterPro" id="IPR050228">
    <property type="entry name" value="Carboxylesterase_BioH"/>
</dbReference>
<protein>
    <submittedName>
        <fullName evidence="2">Alpha/beta fold hydrolase</fullName>
    </submittedName>
</protein>
<dbReference type="RefSeq" id="WP_394463179.1">
    <property type="nucleotide sequence ID" value="NZ_JBIGHZ010000006.1"/>
</dbReference>